<dbReference type="AlphaFoldDB" id="A0AAE2VBL1"/>
<gene>
    <name evidence="2" type="ORF">JIN83_03010</name>
</gene>
<evidence type="ECO:0000313" key="3">
    <source>
        <dbReference type="Proteomes" id="UP000634206"/>
    </source>
</evidence>
<dbReference type="SUPFAM" id="SSF54001">
    <property type="entry name" value="Cysteine proteinases"/>
    <property type="match status" value="1"/>
</dbReference>
<dbReference type="EMBL" id="JAENIG010000001">
    <property type="protein sequence ID" value="MBK1853916.1"/>
    <property type="molecule type" value="Genomic_DNA"/>
</dbReference>
<sequence>MKKPVALLLLCALTFGSVALAGLFKSRSHNPYQLQNGDIVFQSTNSSQGKAIKAATNSPWTHVGMVFFRNGDPMVIEAVQPVRITPLKSFIARSPSTFYAMRLKNAEQHINAQTMARAEHYCNQQLGKNYDLQFRWSDDKIYCSELVWKVYKEAGGIELCQPRPFKAYNLKHPTVQRIAKQRYGAVNNLPLNELAVAPSDLAQSPLLIEVPKK</sequence>
<dbReference type="RefSeq" id="WP_309488519.1">
    <property type="nucleotide sequence ID" value="NZ_JAENIG010000001.1"/>
</dbReference>
<reference evidence="2" key="1">
    <citation type="submission" date="2021-01" db="EMBL/GenBank/DDBJ databases">
        <title>Modified the classification status of verrucomicrobia.</title>
        <authorList>
            <person name="Feng X."/>
        </authorList>
    </citation>
    <scope>NUCLEOTIDE SEQUENCE</scope>
    <source>
        <strain evidence="2">5K15</strain>
    </source>
</reference>
<protein>
    <submittedName>
        <fullName evidence="2">YiiX family permuted papain-like enzyme</fullName>
    </submittedName>
</protein>
<organism evidence="2 3">
    <name type="scientific">Oceaniferula flava</name>
    <dbReference type="NCBI Taxonomy" id="2800421"/>
    <lineage>
        <taxon>Bacteria</taxon>
        <taxon>Pseudomonadati</taxon>
        <taxon>Verrucomicrobiota</taxon>
        <taxon>Verrucomicrobiia</taxon>
        <taxon>Verrucomicrobiales</taxon>
        <taxon>Verrucomicrobiaceae</taxon>
        <taxon>Oceaniferula</taxon>
    </lineage>
</organism>
<keyword evidence="3" id="KW-1185">Reference proteome</keyword>
<proteinExistence type="predicted"/>
<feature type="chain" id="PRO_5042090027" evidence="1">
    <location>
        <begin position="22"/>
        <end position="213"/>
    </location>
</feature>
<dbReference type="InterPro" id="IPR024453">
    <property type="entry name" value="Peptidase_C92"/>
</dbReference>
<dbReference type="Gene3D" id="3.90.1720.10">
    <property type="entry name" value="endopeptidase domain like (from Nostoc punctiforme)"/>
    <property type="match status" value="1"/>
</dbReference>
<dbReference type="Pfam" id="PF05708">
    <property type="entry name" value="Peptidase_C92"/>
    <property type="match status" value="1"/>
</dbReference>
<comment type="caution">
    <text evidence="2">The sequence shown here is derived from an EMBL/GenBank/DDBJ whole genome shotgun (WGS) entry which is preliminary data.</text>
</comment>
<dbReference type="Proteomes" id="UP000634206">
    <property type="component" value="Unassembled WGS sequence"/>
</dbReference>
<evidence type="ECO:0000313" key="2">
    <source>
        <dbReference type="EMBL" id="MBK1853916.1"/>
    </source>
</evidence>
<name>A0AAE2VBL1_9BACT</name>
<dbReference type="NCBIfam" id="NF007458">
    <property type="entry name" value="PRK10030.1"/>
    <property type="match status" value="1"/>
</dbReference>
<feature type="signal peptide" evidence="1">
    <location>
        <begin position="1"/>
        <end position="21"/>
    </location>
</feature>
<dbReference type="InterPro" id="IPR038765">
    <property type="entry name" value="Papain-like_cys_pep_sf"/>
</dbReference>
<accession>A0AAE2VBL1</accession>
<keyword evidence="1" id="KW-0732">Signal</keyword>
<evidence type="ECO:0000256" key="1">
    <source>
        <dbReference type="SAM" id="SignalP"/>
    </source>
</evidence>